<accession>X1MXP1</accession>
<sequence>MIEGIKVKKIKQNFDKTKIDDLYEYIHQSFKNSDLKKRIKPAFRIGITVGSRGITNLNIIVRAIVSELKNIGASTFIIPAMGSHGGANSKGQKEILASYGITEETVGAPIISSMDAIKLGEVNKRIPVYFSKDALNADGIIALNRIKMHTDFKSKIIESGISKI</sequence>
<proteinExistence type="predicted"/>
<protein>
    <recommendedName>
        <fullName evidence="1">LarA-like N-terminal domain-containing protein</fullName>
    </recommendedName>
</protein>
<dbReference type="GO" id="GO:0050043">
    <property type="term" value="F:lactate racemase activity"/>
    <property type="evidence" value="ECO:0007669"/>
    <property type="project" value="InterPro"/>
</dbReference>
<comment type="caution">
    <text evidence="2">The sequence shown here is derived from an EMBL/GenBank/DDBJ whole genome shotgun (WGS) entry which is preliminary data.</text>
</comment>
<evidence type="ECO:0000313" key="2">
    <source>
        <dbReference type="EMBL" id="GAI11144.1"/>
    </source>
</evidence>
<dbReference type="Gene3D" id="3.40.50.11440">
    <property type="match status" value="1"/>
</dbReference>
<feature type="domain" description="LarA-like N-terminal" evidence="1">
    <location>
        <begin position="20"/>
        <end position="150"/>
    </location>
</feature>
<name>X1MXP1_9ZZZZ</name>
<feature type="non-terminal residue" evidence="2">
    <location>
        <position position="164"/>
    </location>
</feature>
<evidence type="ECO:0000259" key="1">
    <source>
        <dbReference type="Pfam" id="PF09861"/>
    </source>
</evidence>
<dbReference type="AlphaFoldDB" id="X1MXP1"/>
<dbReference type="Pfam" id="PF09861">
    <property type="entry name" value="Lar_N"/>
    <property type="match status" value="1"/>
</dbReference>
<dbReference type="EMBL" id="BARV01005104">
    <property type="protein sequence ID" value="GAI11144.1"/>
    <property type="molecule type" value="Genomic_DNA"/>
</dbReference>
<gene>
    <name evidence="2" type="ORF">S06H3_10823</name>
</gene>
<reference evidence="2" key="1">
    <citation type="journal article" date="2014" name="Front. Microbiol.">
        <title>High frequency of phylogenetically diverse reductive dehalogenase-homologous genes in deep subseafloor sedimentary metagenomes.</title>
        <authorList>
            <person name="Kawai M."/>
            <person name="Futagami T."/>
            <person name="Toyoda A."/>
            <person name="Takaki Y."/>
            <person name="Nishi S."/>
            <person name="Hori S."/>
            <person name="Arai W."/>
            <person name="Tsubouchi T."/>
            <person name="Morono Y."/>
            <person name="Uchiyama I."/>
            <person name="Ito T."/>
            <person name="Fujiyama A."/>
            <person name="Inagaki F."/>
            <person name="Takami H."/>
        </authorList>
    </citation>
    <scope>NUCLEOTIDE SEQUENCE</scope>
    <source>
        <strain evidence="2">Expedition CK06-06</strain>
    </source>
</reference>
<organism evidence="2">
    <name type="scientific">marine sediment metagenome</name>
    <dbReference type="NCBI Taxonomy" id="412755"/>
    <lineage>
        <taxon>unclassified sequences</taxon>
        <taxon>metagenomes</taxon>
        <taxon>ecological metagenomes</taxon>
    </lineage>
</organism>
<dbReference type="InterPro" id="IPR018657">
    <property type="entry name" value="LarA-like_N"/>
</dbReference>